<name>A0A1J5QMI0_9ZZZZ</name>
<dbReference type="EMBL" id="MLJW01000965">
    <property type="protein sequence ID" value="OIQ81135.1"/>
    <property type="molecule type" value="Genomic_DNA"/>
</dbReference>
<reference evidence="1" key="1">
    <citation type="submission" date="2016-10" db="EMBL/GenBank/DDBJ databases">
        <title>Sequence of Gallionella enrichment culture.</title>
        <authorList>
            <person name="Poehlein A."/>
            <person name="Muehling M."/>
            <person name="Daniel R."/>
        </authorList>
    </citation>
    <scope>NUCLEOTIDE SEQUENCE</scope>
</reference>
<evidence type="ECO:0000313" key="1">
    <source>
        <dbReference type="EMBL" id="OIQ81135.1"/>
    </source>
</evidence>
<protein>
    <submittedName>
        <fullName evidence="1">Uncharacterized protein</fullName>
    </submittedName>
</protein>
<dbReference type="AlphaFoldDB" id="A0A1J5QMI0"/>
<organism evidence="1">
    <name type="scientific">mine drainage metagenome</name>
    <dbReference type="NCBI Taxonomy" id="410659"/>
    <lineage>
        <taxon>unclassified sequences</taxon>
        <taxon>metagenomes</taxon>
        <taxon>ecological metagenomes</taxon>
    </lineage>
</organism>
<sequence length="265" mass="29117">MIIRYLFYVWLCFLGLTGTTWSTVTLAADAPAETRPVLIPAPIDSAPEHATMPFTPTADMLADAPPGTLGNVIALKRLSFISIRNLPPPMRRIMRERLDANGSARASVADDAPGWPLDVAALQPNATTIGHLEIKPRNLAHSGFAAMRFLGWPFDDAHPGEAVVSLERYFARDDGATVVLREWNYGYGNAAIFVLRERINAEVDRHPAILSIETAPSGRVRSTLSWQDETTDYLITVLDDVDAPANGPIRYDRKWLIGLARSLGT</sequence>
<proteinExistence type="predicted"/>
<comment type="caution">
    <text evidence="1">The sequence shown here is derived from an EMBL/GenBank/DDBJ whole genome shotgun (WGS) entry which is preliminary data.</text>
</comment>
<gene>
    <name evidence="1" type="ORF">GALL_371020</name>
</gene>
<accession>A0A1J5QMI0</accession>